<comment type="caution">
    <text evidence="6">The sequence shown here is derived from an EMBL/GenBank/DDBJ whole genome shotgun (WGS) entry which is preliminary data.</text>
</comment>
<evidence type="ECO:0000256" key="4">
    <source>
        <dbReference type="ARBA" id="ARBA00022833"/>
    </source>
</evidence>
<dbReference type="GO" id="GO:0003677">
    <property type="term" value="F:DNA binding"/>
    <property type="evidence" value="ECO:0007669"/>
    <property type="project" value="InterPro"/>
</dbReference>
<sequence length="185" mass="20646">MEPPMFASGCGFYGSVENKNLCSKSYKDHLNQENMNAAASADVTSKEKLNLGSFVSGISSSPSFQTSSVTSLVSDDHKYGNNDIESSVGVTDKNRCQSCNEKVGVLEFQCRCGGVFCGMHRPRRTFMHFGSQAGWERCFSQENPLCKGDKLEWSFRDDEVVLEIYYCLFACYSLALLRFNTTCFC</sequence>
<dbReference type="InterPro" id="IPR002653">
    <property type="entry name" value="Znf_A20"/>
</dbReference>
<evidence type="ECO:0000313" key="7">
    <source>
        <dbReference type="Proteomes" id="UP000315295"/>
    </source>
</evidence>
<dbReference type="Pfam" id="PF01754">
    <property type="entry name" value="zf-A20"/>
    <property type="match status" value="1"/>
</dbReference>
<dbReference type="Proteomes" id="UP000315295">
    <property type="component" value="Unassembled WGS sequence"/>
</dbReference>
<evidence type="ECO:0000256" key="1">
    <source>
        <dbReference type="ARBA" id="ARBA00003732"/>
    </source>
</evidence>
<dbReference type="PANTHER" id="PTHR10634:SF124">
    <property type="entry name" value="ZINC FINGER A20 AND AN1 DOMAIN-CONTAINING STRESS-ASSOCIATED PROTEIN 8-RELATED"/>
    <property type="match status" value="1"/>
</dbReference>
<feature type="domain" description="A20-type" evidence="5">
    <location>
        <begin position="7"/>
        <end position="24"/>
    </location>
</feature>
<dbReference type="STRING" id="106549.A0A540MX69"/>
<dbReference type="SUPFAM" id="SSF57716">
    <property type="entry name" value="Glucocorticoid receptor-like (DNA-binding domain)"/>
    <property type="match status" value="1"/>
</dbReference>
<dbReference type="InterPro" id="IPR050652">
    <property type="entry name" value="AN1_A20_ZnFinger"/>
</dbReference>
<dbReference type="AlphaFoldDB" id="A0A540MX69"/>
<dbReference type="Gene3D" id="1.20.5.4770">
    <property type="match status" value="1"/>
</dbReference>
<keyword evidence="7" id="KW-1185">Reference proteome</keyword>
<organism evidence="6 7">
    <name type="scientific">Malus baccata</name>
    <name type="common">Siberian crab apple</name>
    <name type="synonym">Pyrus baccata</name>
    <dbReference type="NCBI Taxonomy" id="106549"/>
    <lineage>
        <taxon>Eukaryota</taxon>
        <taxon>Viridiplantae</taxon>
        <taxon>Streptophyta</taxon>
        <taxon>Embryophyta</taxon>
        <taxon>Tracheophyta</taxon>
        <taxon>Spermatophyta</taxon>
        <taxon>Magnoliopsida</taxon>
        <taxon>eudicotyledons</taxon>
        <taxon>Gunneridae</taxon>
        <taxon>Pentapetalae</taxon>
        <taxon>rosids</taxon>
        <taxon>fabids</taxon>
        <taxon>Rosales</taxon>
        <taxon>Rosaceae</taxon>
        <taxon>Amygdaloideae</taxon>
        <taxon>Maleae</taxon>
        <taxon>Malus</taxon>
    </lineage>
</organism>
<evidence type="ECO:0000259" key="5">
    <source>
        <dbReference type="Pfam" id="PF01754"/>
    </source>
</evidence>
<dbReference type="EMBL" id="VIEB01000156">
    <property type="protein sequence ID" value="TQE03367.1"/>
    <property type="molecule type" value="Genomic_DNA"/>
</dbReference>
<dbReference type="InterPro" id="IPR035896">
    <property type="entry name" value="AN1-like_Znf"/>
</dbReference>
<evidence type="ECO:0000256" key="3">
    <source>
        <dbReference type="ARBA" id="ARBA00022771"/>
    </source>
</evidence>
<gene>
    <name evidence="6" type="ORF">C1H46_011018</name>
</gene>
<keyword evidence="3" id="KW-0863">Zinc-finger</keyword>
<reference evidence="6 7" key="1">
    <citation type="journal article" date="2019" name="G3 (Bethesda)">
        <title>Sequencing of a Wild Apple (Malus baccata) Genome Unravels the Differences Between Cultivated and Wild Apple Species Regarding Disease Resistance and Cold Tolerance.</title>
        <authorList>
            <person name="Chen X."/>
        </authorList>
    </citation>
    <scope>NUCLEOTIDE SEQUENCE [LARGE SCALE GENOMIC DNA]</scope>
    <source>
        <strain evidence="7">cv. Shandingzi</strain>
        <tissue evidence="6">Leaves</tissue>
    </source>
</reference>
<protein>
    <recommendedName>
        <fullName evidence="5">A20-type domain-containing protein</fullName>
    </recommendedName>
</protein>
<dbReference type="Gene3D" id="4.10.1110.10">
    <property type="entry name" value="AN1-like Zinc finger"/>
    <property type="match status" value="1"/>
</dbReference>
<keyword evidence="2" id="KW-0479">Metal-binding</keyword>
<dbReference type="SUPFAM" id="SSF118310">
    <property type="entry name" value="AN1-like Zinc finger"/>
    <property type="match status" value="1"/>
</dbReference>
<proteinExistence type="predicted"/>
<dbReference type="PANTHER" id="PTHR10634">
    <property type="entry name" value="AN1-TYPE ZINC FINGER PROTEIN"/>
    <property type="match status" value="1"/>
</dbReference>
<comment type="function">
    <text evidence="1">May be involved in environmental stress response.</text>
</comment>
<accession>A0A540MX69</accession>
<evidence type="ECO:0000256" key="2">
    <source>
        <dbReference type="ARBA" id="ARBA00022723"/>
    </source>
</evidence>
<keyword evidence="4" id="KW-0862">Zinc</keyword>
<dbReference type="GO" id="GO:0008270">
    <property type="term" value="F:zinc ion binding"/>
    <property type="evidence" value="ECO:0007669"/>
    <property type="project" value="UniProtKB-KW"/>
</dbReference>
<evidence type="ECO:0000313" key="6">
    <source>
        <dbReference type="EMBL" id="TQE03367.1"/>
    </source>
</evidence>
<name>A0A540MX69_MALBA</name>